<proteinExistence type="predicted"/>
<accession>A0AA36C473</accession>
<dbReference type="PANTHER" id="PTHR36153:SF1">
    <property type="entry name" value="TYPE VI SECRETION SYSTEM COMPONENT TSSM1"/>
    <property type="match status" value="1"/>
</dbReference>
<dbReference type="PANTHER" id="PTHR36153">
    <property type="entry name" value="INNER MEMBRANE PROTEIN-RELATED"/>
    <property type="match status" value="1"/>
</dbReference>
<dbReference type="InterPro" id="IPR009612">
    <property type="entry name" value="IcmF-rel"/>
</dbReference>
<protein>
    <recommendedName>
        <fullName evidence="1">IcmF-related domain-containing protein</fullName>
    </recommendedName>
</protein>
<dbReference type="InterPro" id="IPR053156">
    <property type="entry name" value="T6SS_TssM-like"/>
</dbReference>
<keyword evidence="3" id="KW-1185">Reference proteome</keyword>
<dbReference type="Pfam" id="PF06761">
    <property type="entry name" value="IcmF-related"/>
    <property type="match status" value="1"/>
</dbReference>
<reference evidence="2" key="1">
    <citation type="submission" date="2023-06" db="EMBL/GenBank/DDBJ databases">
        <authorList>
            <person name="Delattre M."/>
        </authorList>
    </citation>
    <scope>NUCLEOTIDE SEQUENCE</scope>
    <source>
        <strain evidence="2">AF72</strain>
    </source>
</reference>
<feature type="domain" description="IcmF-related" evidence="1">
    <location>
        <begin position="322"/>
        <end position="588"/>
    </location>
</feature>
<dbReference type="AlphaFoldDB" id="A0AA36C473"/>
<evidence type="ECO:0000313" key="2">
    <source>
        <dbReference type="EMBL" id="CAJ0557414.1"/>
    </source>
</evidence>
<name>A0AA36C473_9BILA</name>
<feature type="non-terminal residue" evidence="2">
    <location>
        <position position="596"/>
    </location>
</feature>
<dbReference type="EMBL" id="CATQJA010000011">
    <property type="protein sequence ID" value="CAJ0557414.1"/>
    <property type="molecule type" value="Genomic_DNA"/>
</dbReference>
<dbReference type="Proteomes" id="UP001177023">
    <property type="component" value="Unassembled WGS sequence"/>
</dbReference>
<organism evidence="2 3">
    <name type="scientific">Mesorhabditis spiculigera</name>
    <dbReference type="NCBI Taxonomy" id="96644"/>
    <lineage>
        <taxon>Eukaryota</taxon>
        <taxon>Metazoa</taxon>
        <taxon>Ecdysozoa</taxon>
        <taxon>Nematoda</taxon>
        <taxon>Chromadorea</taxon>
        <taxon>Rhabditida</taxon>
        <taxon>Rhabditina</taxon>
        <taxon>Rhabditomorpha</taxon>
        <taxon>Rhabditoidea</taxon>
        <taxon>Rhabditidae</taxon>
        <taxon>Mesorhabditinae</taxon>
        <taxon>Mesorhabditis</taxon>
    </lineage>
</organism>
<evidence type="ECO:0000259" key="1">
    <source>
        <dbReference type="Pfam" id="PF06761"/>
    </source>
</evidence>
<comment type="caution">
    <text evidence="2">The sequence shown here is derived from an EMBL/GenBank/DDBJ whole genome shotgun (WGS) entry which is preliminary data.</text>
</comment>
<gene>
    <name evidence="2" type="ORF">MSPICULIGERA_LOCUS172</name>
</gene>
<evidence type="ECO:0000313" key="3">
    <source>
        <dbReference type="Proteomes" id="UP001177023"/>
    </source>
</evidence>
<sequence length="596" mass="66921">MAAVGLFAPRLLIQLKRLNHRDQGQVDKVYPQPDAPLTPSHKPAFKLDELICSLHVKYGFFWRLKVRFFIVFGEPEQITAIAPSLTQDHWLEGQNTVLLWGGSVHTKLDESLLAQWRALSRWRALDGVVWALSSDQSADDAAMAAGVRYLRYLSAGLRWQLPLHLWQVCDSQWPQAKRQVDAVGCRLPQKLTADALETRLAALIEPLRNAGWAQMKINNAHDFLLRLARDLGAEGIPRWCQALAPLFGQFARGVPCVACGSVCRRVGWSTPRIGYALAMSLALVWAAGLLLSYASNRALISHVQTSLTALQHSRQGDEQFQALHELTRELGRLDYRAEHGRPWHQRFGLNQNQALLDTLWPRYVDANHRLMRDPAAANLQRQLMALIQLAPDSPERASEARVAYGQLKAYLMLAHPEKPTPNSSLKPSMTPNRCAPAEQLSAHPEWRIPADPKLIAQARQVLLGQLGQRNAEASLYQQVLDASINHSPALELRQMVGATDAQALFSSDARVPGVFTRQAWEGQVSRAIDDIAEARREQIDWVLSDQLSDIASDLTPAMLKKRLTERYFDDYASAWLDFLNSLRWHPQTACPMSSTN</sequence>